<dbReference type="Gene3D" id="3.40.50.720">
    <property type="entry name" value="NAD(P)-binding Rossmann-like Domain"/>
    <property type="match status" value="1"/>
</dbReference>
<dbReference type="EMBL" id="JBHTGR010000055">
    <property type="protein sequence ID" value="MFC7747728.1"/>
    <property type="molecule type" value="Genomic_DNA"/>
</dbReference>
<dbReference type="Pfam" id="PF22725">
    <property type="entry name" value="GFO_IDH_MocA_C3"/>
    <property type="match status" value="1"/>
</dbReference>
<evidence type="ECO:0000313" key="4">
    <source>
        <dbReference type="Proteomes" id="UP001596620"/>
    </source>
</evidence>
<dbReference type="Gene3D" id="3.30.360.10">
    <property type="entry name" value="Dihydrodipicolinate Reductase, domain 2"/>
    <property type="match status" value="1"/>
</dbReference>
<dbReference type="RefSeq" id="WP_382359943.1">
    <property type="nucleotide sequence ID" value="NZ_JBHTGR010000055.1"/>
</dbReference>
<gene>
    <name evidence="3" type="ORF">ACFQU8_11080</name>
</gene>
<dbReference type="PANTHER" id="PTHR43054">
    <property type="match status" value="1"/>
</dbReference>
<comment type="caution">
    <text evidence="3">The sequence shown here is derived from an EMBL/GenBank/DDBJ whole genome shotgun (WGS) entry which is preliminary data.</text>
</comment>
<keyword evidence="4" id="KW-1185">Reference proteome</keyword>
<proteinExistence type="predicted"/>
<evidence type="ECO:0000313" key="3">
    <source>
        <dbReference type="EMBL" id="MFC7747728.1"/>
    </source>
</evidence>
<sequence length="327" mass="36248">MNFGTVGTGWITDAFIEASGYSQELTHSAVYSRTTNKADAFAQKHDVKHVFTDIQEMAASDVLDVVYIASPNALHFEQSVAFLKQQKHVICEKPIFSNIHEWEEAHRIADEQGVFLLEAMRNVHAPNFRTIWEELQQIGPIRSMILPFVQYSSRYDKHLAGDVPNVFSPVFSGGALVDLGVYPLALALGLFGAPVSSAYYPVKLSSDVDGSGVLILEYPGFTGTILCSKIAQSSNTCEIHGEKGTLVFDNPGDMYHPRIIRPDGGETQLSADDHPNNMVYEASIFAQIICEGDKQTYEKLTKLSRDILMITEKARYSNGILFDSEKS</sequence>
<evidence type="ECO:0000259" key="2">
    <source>
        <dbReference type="Pfam" id="PF22725"/>
    </source>
</evidence>
<dbReference type="Proteomes" id="UP001596620">
    <property type="component" value="Unassembled WGS sequence"/>
</dbReference>
<feature type="domain" description="Gfo/Idh/MocA-like oxidoreductase N-terminal" evidence="1">
    <location>
        <begin position="1"/>
        <end position="116"/>
    </location>
</feature>
<dbReference type="InterPro" id="IPR036291">
    <property type="entry name" value="NAD(P)-bd_dom_sf"/>
</dbReference>
<dbReference type="InterPro" id="IPR000683">
    <property type="entry name" value="Gfo/Idh/MocA-like_OxRdtase_N"/>
</dbReference>
<dbReference type="Pfam" id="PF01408">
    <property type="entry name" value="GFO_IDH_MocA"/>
    <property type="match status" value="1"/>
</dbReference>
<dbReference type="InterPro" id="IPR055170">
    <property type="entry name" value="GFO_IDH_MocA-like_dom"/>
</dbReference>
<dbReference type="PANTHER" id="PTHR43054:SF1">
    <property type="entry name" value="SCYLLO-INOSITOL 2-DEHYDROGENASE (NADP(+)) IOLU"/>
    <property type="match status" value="1"/>
</dbReference>
<protein>
    <submittedName>
        <fullName evidence="3">Gfo/Idh/MocA family protein</fullName>
    </submittedName>
</protein>
<dbReference type="SUPFAM" id="SSF55347">
    <property type="entry name" value="Glyceraldehyde-3-phosphate dehydrogenase-like, C-terminal domain"/>
    <property type="match status" value="1"/>
</dbReference>
<accession>A0ABW2UWU9</accession>
<feature type="domain" description="GFO/IDH/MocA-like oxidoreductase" evidence="2">
    <location>
        <begin position="153"/>
        <end position="246"/>
    </location>
</feature>
<dbReference type="SUPFAM" id="SSF51735">
    <property type="entry name" value="NAD(P)-binding Rossmann-fold domains"/>
    <property type="match status" value="1"/>
</dbReference>
<name>A0ABW2UWU9_9BACI</name>
<organism evidence="3 4">
    <name type="scientific">Lentibacillus kimchii</name>
    <dbReference type="NCBI Taxonomy" id="1542911"/>
    <lineage>
        <taxon>Bacteria</taxon>
        <taxon>Bacillati</taxon>
        <taxon>Bacillota</taxon>
        <taxon>Bacilli</taxon>
        <taxon>Bacillales</taxon>
        <taxon>Bacillaceae</taxon>
        <taxon>Lentibacillus</taxon>
    </lineage>
</organism>
<evidence type="ECO:0000259" key="1">
    <source>
        <dbReference type="Pfam" id="PF01408"/>
    </source>
</evidence>
<reference evidence="4" key="1">
    <citation type="journal article" date="2019" name="Int. J. Syst. Evol. Microbiol.">
        <title>The Global Catalogue of Microorganisms (GCM) 10K type strain sequencing project: providing services to taxonomists for standard genome sequencing and annotation.</title>
        <authorList>
            <consortium name="The Broad Institute Genomics Platform"/>
            <consortium name="The Broad Institute Genome Sequencing Center for Infectious Disease"/>
            <person name="Wu L."/>
            <person name="Ma J."/>
        </authorList>
    </citation>
    <scope>NUCLEOTIDE SEQUENCE [LARGE SCALE GENOMIC DNA]</scope>
    <source>
        <strain evidence="4">JCM 30234</strain>
    </source>
</reference>